<reference evidence="3 4" key="1">
    <citation type="journal article" date="2010" name="Nature">
        <title>Genome sequence of the palaeopolyploid soybean.</title>
        <authorList>
            <person name="Schmutz J."/>
            <person name="Cannon S.B."/>
            <person name="Schlueter J."/>
            <person name="Ma J."/>
            <person name="Mitros T."/>
            <person name="Nelson W."/>
            <person name="Hyten D.L."/>
            <person name="Song Q."/>
            <person name="Thelen J.J."/>
            <person name="Cheng J."/>
            <person name="Xu D."/>
            <person name="Hellsten U."/>
            <person name="May G.D."/>
            <person name="Yu Y."/>
            <person name="Sakurai T."/>
            <person name="Umezawa T."/>
            <person name="Bhattacharyya M.K."/>
            <person name="Sandhu D."/>
            <person name="Valliyodan B."/>
            <person name="Lindquist E."/>
            <person name="Peto M."/>
            <person name="Grant D."/>
            <person name="Shu S."/>
            <person name="Goodstein D."/>
            <person name="Barry K."/>
            <person name="Futrell-Griggs M."/>
            <person name="Abernathy B."/>
            <person name="Du J."/>
            <person name="Tian Z."/>
            <person name="Zhu L."/>
            <person name="Gill N."/>
            <person name="Joshi T."/>
            <person name="Libault M."/>
            <person name="Sethuraman A."/>
            <person name="Zhang X.-C."/>
            <person name="Shinozaki K."/>
            <person name="Nguyen H.T."/>
            <person name="Wing R.A."/>
            <person name="Cregan P."/>
            <person name="Specht J."/>
            <person name="Grimwood J."/>
            <person name="Rokhsar D."/>
            <person name="Stacey G."/>
            <person name="Shoemaker R.C."/>
            <person name="Jackson S.A."/>
        </authorList>
    </citation>
    <scope>NUCLEOTIDE SEQUENCE</scope>
    <source>
        <strain evidence="4">cv. Williams 82</strain>
        <tissue evidence="3">Callus</tissue>
    </source>
</reference>
<dbReference type="InterPro" id="IPR025836">
    <property type="entry name" value="Zn_knuckle_CX2CX4HX4C"/>
</dbReference>
<dbReference type="Proteomes" id="UP000008827">
    <property type="component" value="Chromosome 1"/>
</dbReference>
<sequence length="91" mass="10486">MLEAKLKHDWAKKGAIKIIDAPRDYYQVLFTLDEDYNHALMEGYLLNFQYEVLHAICFSCGNYGHGENNCMEKKLNENAPQGTSMELLNNV</sequence>
<dbReference type="Gramene" id="KRH75767">
    <property type="protein sequence ID" value="KRH75767"/>
    <property type="gene ID" value="GLYMA_01G107600"/>
</dbReference>
<keyword evidence="5" id="KW-1185">Reference proteome</keyword>
<name>A0A0R0L968_SOYBN</name>
<reference evidence="3" key="3">
    <citation type="submission" date="2018-07" db="EMBL/GenBank/DDBJ databases">
        <title>WGS assembly of Glycine max.</title>
        <authorList>
            <person name="Schmutz J."/>
            <person name="Cannon S."/>
            <person name="Schlueter J."/>
            <person name="Ma J."/>
            <person name="Mitros T."/>
            <person name="Nelson W."/>
            <person name="Hyten D."/>
            <person name="Song Q."/>
            <person name="Thelen J."/>
            <person name="Cheng J."/>
            <person name="Xu D."/>
            <person name="Hellsten U."/>
            <person name="May G."/>
            <person name="Yu Y."/>
            <person name="Sakurai T."/>
            <person name="Umezawa T."/>
            <person name="Bhattacharyya M."/>
            <person name="Sandhu D."/>
            <person name="Valliyodan B."/>
            <person name="Lindquist E."/>
            <person name="Peto M."/>
            <person name="Grant D."/>
            <person name="Shu S."/>
            <person name="Goodstein D."/>
            <person name="Barry K."/>
            <person name="Futrell-Griggs M."/>
            <person name="Abernathy B."/>
            <person name="Du J."/>
            <person name="Tian Z."/>
            <person name="Zhu L."/>
            <person name="Gill N."/>
            <person name="Joshi T."/>
            <person name="Libault M."/>
            <person name="Sethuraman A."/>
            <person name="Zhang X."/>
            <person name="Shinozaki K."/>
            <person name="Nguyen H."/>
            <person name="Wing R."/>
            <person name="Cregan P."/>
            <person name="Specht J."/>
            <person name="Grimwood J."/>
            <person name="Rokhsar D."/>
            <person name="Stacey G."/>
            <person name="Shoemaker R."/>
            <person name="Jackson S."/>
        </authorList>
    </citation>
    <scope>NUCLEOTIDE SEQUENCE</scope>
    <source>
        <tissue evidence="3">Callus</tissue>
    </source>
</reference>
<dbReference type="EMBL" id="CM000834">
    <property type="protein sequence ID" value="KRH75767.1"/>
    <property type="molecule type" value="Genomic_DNA"/>
</dbReference>
<proteinExistence type="predicted"/>
<evidence type="ECO:0000259" key="2">
    <source>
        <dbReference type="PROSITE" id="PS50158"/>
    </source>
</evidence>
<keyword evidence="1" id="KW-0479">Metal-binding</keyword>
<organism evidence="3">
    <name type="scientific">Glycine max</name>
    <name type="common">Soybean</name>
    <name type="synonym">Glycine hispida</name>
    <dbReference type="NCBI Taxonomy" id="3847"/>
    <lineage>
        <taxon>Eukaryota</taxon>
        <taxon>Viridiplantae</taxon>
        <taxon>Streptophyta</taxon>
        <taxon>Embryophyta</taxon>
        <taxon>Tracheophyta</taxon>
        <taxon>Spermatophyta</taxon>
        <taxon>Magnoliopsida</taxon>
        <taxon>eudicotyledons</taxon>
        <taxon>Gunneridae</taxon>
        <taxon>Pentapetalae</taxon>
        <taxon>rosids</taxon>
        <taxon>fabids</taxon>
        <taxon>Fabales</taxon>
        <taxon>Fabaceae</taxon>
        <taxon>Papilionoideae</taxon>
        <taxon>50 kb inversion clade</taxon>
        <taxon>NPAAA clade</taxon>
        <taxon>indigoferoid/millettioid clade</taxon>
        <taxon>Phaseoleae</taxon>
        <taxon>Glycine</taxon>
        <taxon>Glycine subgen. Soja</taxon>
    </lineage>
</organism>
<evidence type="ECO:0000313" key="5">
    <source>
        <dbReference type="Proteomes" id="UP000008827"/>
    </source>
</evidence>
<evidence type="ECO:0000313" key="3">
    <source>
        <dbReference type="EMBL" id="KRH75767.1"/>
    </source>
</evidence>
<keyword evidence="1" id="KW-0863">Zinc-finger</keyword>
<dbReference type="InterPro" id="IPR001878">
    <property type="entry name" value="Znf_CCHC"/>
</dbReference>
<protein>
    <recommendedName>
        <fullName evidence="2">CCHC-type domain-containing protein</fullName>
    </recommendedName>
</protein>
<dbReference type="Pfam" id="PF14392">
    <property type="entry name" value="zf-CCHC_4"/>
    <property type="match status" value="1"/>
</dbReference>
<reference evidence="4" key="2">
    <citation type="submission" date="2018-02" db="UniProtKB">
        <authorList>
            <consortium name="EnsemblPlants"/>
        </authorList>
    </citation>
    <scope>IDENTIFICATION</scope>
    <source>
        <strain evidence="4">Williams 82</strain>
    </source>
</reference>
<feature type="domain" description="CCHC-type" evidence="2">
    <location>
        <begin position="57"/>
        <end position="70"/>
    </location>
</feature>
<accession>A0A0R0L968</accession>
<dbReference type="GO" id="GO:0003676">
    <property type="term" value="F:nucleic acid binding"/>
    <property type="evidence" value="ECO:0007669"/>
    <property type="project" value="InterPro"/>
</dbReference>
<evidence type="ECO:0000313" key="4">
    <source>
        <dbReference type="EnsemblPlants" id="KRH75767"/>
    </source>
</evidence>
<keyword evidence="1" id="KW-0862">Zinc</keyword>
<dbReference type="GO" id="GO:0008270">
    <property type="term" value="F:zinc ion binding"/>
    <property type="evidence" value="ECO:0007669"/>
    <property type="project" value="UniProtKB-KW"/>
</dbReference>
<dbReference type="InParanoid" id="A0A0R0L968"/>
<dbReference type="EnsemblPlants" id="KRH75767">
    <property type="protein sequence ID" value="KRH75767"/>
    <property type="gene ID" value="GLYMA_01G107600"/>
</dbReference>
<gene>
    <name evidence="3" type="ORF">GLYMA_01G107600</name>
</gene>
<dbReference type="AlphaFoldDB" id="A0A0R0L968"/>
<evidence type="ECO:0000256" key="1">
    <source>
        <dbReference type="PROSITE-ProRule" id="PRU00047"/>
    </source>
</evidence>
<dbReference type="PROSITE" id="PS50158">
    <property type="entry name" value="ZF_CCHC"/>
    <property type="match status" value="1"/>
</dbReference>